<organism evidence="8 9">
    <name type="scientific">Porphyromonas gingivalis</name>
    <name type="common">Bacteroides gingivalis</name>
    <dbReference type="NCBI Taxonomy" id="837"/>
    <lineage>
        <taxon>Bacteria</taxon>
        <taxon>Pseudomonadati</taxon>
        <taxon>Bacteroidota</taxon>
        <taxon>Bacteroidia</taxon>
        <taxon>Bacteroidales</taxon>
        <taxon>Porphyromonadaceae</taxon>
        <taxon>Porphyromonas</taxon>
    </lineage>
</organism>
<evidence type="ECO:0000256" key="3">
    <source>
        <dbReference type="ARBA" id="ARBA00022475"/>
    </source>
</evidence>
<dbReference type="SUPFAM" id="SSF103473">
    <property type="entry name" value="MFS general substrate transporter"/>
    <property type="match status" value="1"/>
</dbReference>
<dbReference type="GO" id="GO:0022857">
    <property type="term" value="F:transmembrane transporter activity"/>
    <property type="evidence" value="ECO:0007669"/>
    <property type="project" value="InterPro"/>
</dbReference>
<reference evidence="8" key="1">
    <citation type="submission" date="2023-01" db="EMBL/GenBank/DDBJ databases">
        <title>Phages are important unrecognized players in the ecology of the oral pathogen Porphyromonas gingivalis.</title>
        <authorList>
            <person name="Matrishin C.B."/>
            <person name="Kauffman K.M."/>
        </authorList>
    </citation>
    <scope>NUCLEOTIDE SEQUENCE</scope>
    <source>
        <strain evidence="8">HG1691old</strain>
    </source>
</reference>
<dbReference type="PANTHER" id="PTHR43266:SF10">
    <property type="entry name" value="BACILYSIN EXPORTER BACE-RELATED"/>
    <property type="match status" value="1"/>
</dbReference>
<feature type="transmembrane region" description="Helical" evidence="7">
    <location>
        <begin position="364"/>
        <end position="384"/>
    </location>
</feature>
<protein>
    <submittedName>
        <fullName evidence="8">MFS transporter</fullName>
    </submittedName>
</protein>
<dbReference type="InterPro" id="IPR036259">
    <property type="entry name" value="MFS_trans_sf"/>
</dbReference>
<feature type="transmembrane region" description="Helical" evidence="7">
    <location>
        <begin position="336"/>
        <end position="358"/>
    </location>
</feature>
<feature type="transmembrane region" description="Helical" evidence="7">
    <location>
        <begin position="302"/>
        <end position="324"/>
    </location>
</feature>
<evidence type="ECO:0000256" key="2">
    <source>
        <dbReference type="ARBA" id="ARBA00022448"/>
    </source>
</evidence>
<keyword evidence="2" id="KW-0813">Transport</keyword>
<dbReference type="AlphaFoldDB" id="A0AAE9X847"/>
<dbReference type="PANTHER" id="PTHR43266">
    <property type="entry name" value="MACROLIDE-EFFLUX PROTEIN"/>
    <property type="match status" value="1"/>
</dbReference>
<gene>
    <name evidence="8" type="ORF">NY149_06385</name>
</gene>
<feature type="transmembrane region" description="Helical" evidence="7">
    <location>
        <begin position="162"/>
        <end position="182"/>
    </location>
</feature>
<evidence type="ECO:0000313" key="9">
    <source>
        <dbReference type="Proteomes" id="UP001179540"/>
    </source>
</evidence>
<dbReference type="EMBL" id="CP116613">
    <property type="protein sequence ID" value="WCF98153.1"/>
    <property type="molecule type" value="Genomic_DNA"/>
</dbReference>
<keyword evidence="5 7" id="KW-1133">Transmembrane helix</keyword>
<feature type="transmembrane region" description="Helical" evidence="7">
    <location>
        <begin position="211"/>
        <end position="232"/>
    </location>
</feature>
<feature type="transmembrane region" description="Helical" evidence="7">
    <location>
        <begin position="252"/>
        <end position="269"/>
    </location>
</feature>
<dbReference type="InterPro" id="IPR011701">
    <property type="entry name" value="MFS"/>
</dbReference>
<sequence length="388" mass="42993">MSRKIFLLIISQGISLFGTTIVGYAIIWYITIKTSSSTMLMLSVLCTYIPQIVISFFVGFWLDRYKKKSLIIAGDSITAMATFIVFLLFYYEIENLSIIFIACALRSIGAGMQTPSQNAILPSICSANELQKINSINATISSIMTILSPSLGGFLISTLGFTFTLTVDVATAILAILVISFLKLDFNIKCSDILYCQDFIRGVKYMFNQKTIMNLVVFLSLFYFFLSAPSYLSPILVERNYGGDIWKIAANQISWAVGTLVGGIFIIVKNKFNQEYLVIGGCTLCLGITICLWGYIKDFYIYLILMGGAGLFFPAISTTTTTIIQINSAPKMLGKVFANIHLINSFSMLTGIIIWGILGDIISINLIIIFTGVNIISLSLLFFIRKKI</sequence>
<feature type="transmembrane region" description="Helical" evidence="7">
    <location>
        <begin position="276"/>
        <end position="296"/>
    </location>
</feature>
<evidence type="ECO:0000256" key="7">
    <source>
        <dbReference type="SAM" id="Phobius"/>
    </source>
</evidence>
<evidence type="ECO:0000313" key="8">
    <source>
        <dbReference type="EMBL" id="WCF98153.1"/>
    </source>
</evidence>
<keyword evidence="4 7" id="KW-0812">Transmembrane</keyword>
<evidence type="ECO:0000256" key="5">
    <source>
        <dbReference type="ARBA" id="ARBA00022989"/>
    </source>
</evidence>
<evidence type="ECO:0000256" key="4">
    <source>
        <dbReference type="ARBA" id="ARBA00022692"/>
    </source>
</evidence>
<dbReference type="Gene3D" id="1.20.1250.20">
    <property type="entry name" value="MFS general substrate transporter like domains"/>
    <property type="match status" value="1"/>
</dbReference>
<dbReference type="GO" id="GO:0005886">
    <property type="term" value="C:plasma membrane"/>
    <property type="evidence" value="ECO:0007669"/>
    <property type="project" value="UniProtKB-SubCell"/>
</dbReference>
<evidence type="ECO:0000256" key="6">
    <source>
        <dbReference type="ARBA" id="ARBA00023136"/>
    </source>
</evidence>
<keyword evidence="6 7" id="KW-0472">Membrane</keyword>
<feature type="transmembrane region" description="Helical" evidence="7">
    <location>
        <begin position="42"/>
        <end position="62"/>
    </location>
</feature>
<comment type="subcellular location">
    <subcellularLocation>
        <location evidence="1">Cell membrane</location>
        <topology evidence="1">Multi-pass membrane protein</topology>
    </subcellularLocation>
</comment>
<evidence type="ECO:0000256" key="1">
    <source>
        <dbReference type="ARBA" id="ARBA00004651"/>
    </source>
</evidence>
<dbReference type="RefSeq" id="WP_039416993.1">
    <property type="nucleotide sequence ID" value="NZ_CP007756.1"/>
</dbReference>
<proteinExistence type="predicted"/>
<accession>A0AAE9X847</accession>
<dbReference type="Proteomes" id="UP001179540">
    <property type="component" value="Chromosome"/>
</dbReference>
<dbReference type="CDD" id="cd06173">
    <property type="entry name" value="MFS_MefA_like"/>
    <property type="match status" value="1"/>
</dbReference>
<keyword evidence="3" id="KW-1003">Cell membrane</keyword>
<name>A0AAE9X847_PORGN</name>
<feature type="transmembrane region" description="Helical" evidence="7">
    <location>
        <begin position="7"/>
        <end position="30"/>
    </location>
</feature>
<feature type="transmembrane region" description="Helical" evidence="7">
    <location>
        <begin position="69"/>
        <end position="90"/>
    </location>
</feature>
<dbReference type="Pfam" id="PF07690">
    <property type="entry name" value="MFS_1"/>
    <property type="match status" value="1"/>
</dbReference>